<keyword evidence="1" id="KW-1133">Transmembrane helix</keyword>
<dbReference type="EMBL" id="JBHSXN010000002">
    <property type="protein sequence ID" value="MFC6953402.1"/>
    <property type="molecule type" value="Genomic_DNA"/>
</dbReference>
<feature type="transmembrane region" description="Helical" evidence="1">
    <location>
        <begin position="306"/>
        <end position="324"/>
    </location>
</feature>
<accession>A0ABD5VJQ9</accession>
<dbReference type="RefSeq" id="WP_336350362.1">
    <property type="nucleotide sequence ID" value="NZ_JAZAQL010000002.1"/>
</dbReference>
<proteinExistence type="predicted"/>
<keyword evidence="1" id="KW-0812">Transmembrane</keyword>
<dbReference type="AlphaFoldDB" id="A0ABD5VJQ9"/>
<evidence type="ECO:0000313" key="2">
    <source>
        <dbReference type="EMBL" id="MFC6953402.1"/>
    </source>
</evidence>
<organism evidence="2 3">
    <name type="scientific">Halorubellus litoreus</name>
    <dbReference type="NCBI Taxonomy" id="755308"/>
    <lineage>
        <taxon>Archaea</taxon>
        <taxon>Methanobacteriati</taxon>
        <taxon>Methanobacteriota</taxon>
        <taxon>Stenosarchaea group</taxon>
        <taxon>Halobacteria</taxon>
        <taxon>Halobacteriales</taxon>
        <taxon>Halorubellaceae</taxon>
        <taxon>Halorubellus</taxon>
    </lineage>
</organism>
<evidence type="ECO:0008006" key="4">
    <source>
        <dbReference type="Google" id="ProtNLM"/>
    </source>
</evidence>
<sequence>MSRALGVLALYAVAVSVVFEVFASLYVPVLTVSWGGPLTLLVVTGTFTILLVLCLAFWLELTIDPGKDPADVEFDRGRLLLVPFALAVLASAPAFLTPKAAFGGRLAVGGVSVSVSETVIPTVALCIVVLVALPLAVRRFAWRRVNALAVETTASGGDRPGERSVPDVGSTLDVAVPERLEFVTLDVDSPAVYLFDDGHRAVVAFTTGALDALSPRERDALLAREVARVVERAAVPQFWASALAHGVDYTLEPVTTRAYDARAGGKVRLPYWVVGPLKTAAVLVVLFLFVALHVWALASSLPVDPYLLSAAYAIGVPAVAFGLARVATRVADWTATTHVVAADEHGALLADDARTLLAALRRLDDADRARDSREDDNEDALGTLDVLADCPTDRVPLEERLDALEDVADRLEDRPNVDVTAGNASS</sequence>
<keyword evidence="1" id="KW-0472">Membrane</keyword>
<evidence type="ECO:0000313" key="3">
    <source>
        <dbReference type="Proteomes" id="UP001596395"/>
    </source>
</evidence>
<dbReference type="Proteomes" id="UP001596395">
    <property type="component" value="Unassembled WGS sequence"/>
</dbReference>
<gene>
    <name evidence="2" type="ORF">ACFQGB_11060</name>
</gene>
<feature type="transmembrane region" description="Helical" evidence="1">
    <location>
        <begin position="79"/>
        <end position="98"/>
    </location>
</feature>
<name>A0ABD5VJQ9_9EURY</name>
<feature type="transmembrane region" description="Helical" evidence="1">
    <location>
        <begin position="118"/>
        <end position="137"/>
    </location>
</feature>
<keyword evidence="3" id="KW-1185">Reference proteome</keyword>
<evidence type="ECO:0000256" key="1">
    <source>
        <dbReference type="SAM" id="Phobius"/>
    </source>
</evidence>
<feature type="transmembrane region" description="Helical" evidence="1">
    <location>
        <begin position="39"/>
        <end position="59"/>
    </location>
</feature>
<protein>
    <recommendedName>
        <fullName evidence="4">Zn-dependent protease with chaperone function</fullName>
    </recommendedName>
</protein>
<comment type="caution">
    <text evidence="2">The sequence shown here is derived from an EMBL/GenBank/DDBJ whole genome shotgun (WGS) entry which is preliminary data.</text>
</comment>
<reference evidence="2 3" key="1">
    <citation type="journal article" date="2019" name="Int. J. Syst. Evol. Microbiol.">
        <title>The Global Catalogue of Microorganisms (GCM) 10K type strain sequencing project: providing services to taxonomists for standard genome sequencing and annotation.</title>
        <authorList>
            <consortium name="The Broad Institute Genomics Platform"/>
            <consortium name="The Broad Institute Genome Sequencing Center for Infectious Disease"/>
            <person name="Wu L."/>
            <person name="Ma J."/>
        </authorList>
    </citation>
    <scope>NUCLEOTIDE SEQUENCE [LARGE SCALE GENOMIC DNA]</scope>
    <source>
        <strain evidence="2 3">GX26</strain>
    </source>
</reference>
<feature type="transmembrane region" description="Helical" evidence="1">
    <location>
        <begin position="271"/>
        <end position="294"/>
    </location>
</feature>